<dbReference type="SUPFAM" id="SSF57850">
    <property type="entry name" value="RING/U-box"/>
    <property type="match status" value="1"/>
</dbReference>
<proteinExistence type="predicted"/>
<keyword evidence="1" id="KW-0812">Transmembrane</keyword>
<organism evidence="3">
    <name type="scientific">Caenorhabditis remanei</name>
    <name type="common">Caenorhabditis vulgaris</name>
    <dbReference type="NCBI Taxonomy" id="31234"/>
    <lineage>
        <taxon>Eukaryota</taxon>
        <taxon>Metazoa</taxon>
        <taxon>Ecdysozoa</taxon>
        <taxon>Nematoda</taxon>
        <taxon>Chromadorea</taxon>
        <taxon>Rhabditida</taxon>
        <taxon>Rhabditina</taxon>
        <taxon>Rhabditomorpha</taxon>
        <taxon>Rhabditoidea</taxon>
        <taxon>Rhabditidae</taxon>
        <taxon>Peloderinae</taxon>
        <taxon>Caenorhabditis</taxon>
    </lineage>
</organism>
<keyword evidence="3" id="KW-1185">Reference proteome</keyword>
<dbReference type="EMBL" id="DS268586">
    <property type="protein sequence ID" value="EFO92029.1"/>
    <property type="molecule type" value="Genomic_DNA"/>
</dbReference>
<dbReference type="AlphaFoldDB" id="E3NBK0"/>
<keyword evidence="1" id="KW-1133">Transmembrane helix</keyword>
<dbReference type="InParanoid" id="E3NBK0"/>
<dbReference type="HOGENOM" id="CLU_1469543_0_0_1"/>
<feature type="transmembrane region" description="Helical" evidence="1">
    <location>
        <begin position="54"/>
        <end position="72"/>
    </location>
</feature>
<reference evidence="2" key="1">
    <citation type="submission" date="2007-07" db="EMBL/GenBank/DDBJ databases">
        <title>PCAP assembly of the Caenorhabditis remanei genome.</title>
        <authorList>
            <consortium name="The Caenorhabditis remanei Sequencing Consortium"/>
            <person name="Wilson R.K."/>
        </authorList>
    </citation>
    <scope>NUCLEOTIDE SEQUENCE [LARGE SCALE GENOMIC DNA]</scope>
    <source>
        <strain evidence="2">PB4641</strain>
    </source>
</reference>
<evidence type="ECO:0000313" key="3">
    <source>
        <dbReference type="Proteomes" id="UP000008281"/>
    </source>
</evidence>
<protein>
    <recommendedName>
        <fullName evidence="4">RING-type domain-containing protein</fullName>
    </recommendedName>
</protein>
<dbReference type="Proteomes" id="UP000008281">
    <property type="component" value="Unassembled WGS sequence"/>
</dbReference>
<feature type="transmembrane region" description="Helical" evidence="1">
    <location>
        <begin position="21"/>
        <end position="42"/>
    </location>
</feature>
<keyword evidence="1" id="KW-0472">Membrane</keyword>
<sequence length="184" mass="21649">MFILRDRRDLITRNRVGEFQAFIFDLWTHFSGIASFGTMLRVYFSLEDIRDKIMLTYCLAFYAITVYSRIAIFEIGVKIGRFDLQHHKKLIIASTVFPYSYYCSYSKVNYNRARYQQNIGNAMEPTGIRDYFWSHIECNICFMEFSASRIPRILKKCGHTIWVSSKLAKNHAVLEFVEGIKMDG</sequence>
<accession>E3NBK0</accession>
<gene>
    <name evidence="2" type="ORF">CRE_10594</name>
</gene>
<name>E3NBK0_CAERE</name>
<evidence type="ECO:0000313" key="2">
    <source>
        <dbReference type="EMBL" id="EFO92029.1"/>
    </source>
</evidence>
<evidence type="ECO:0008006" key="4">
    <source>
        <dbReference type="Google" id="ProtNLM"/>
    </source>
</evidence>
<dbReference type="OrthoDB" id="6106880at2759"/>
<evidence type="ECO:0000256" key="1">
    <source>
        <dbReference type="SAM" id="Phobius"/>
    </source>
</evidence>